<feature type="transmembrane region" description="Helical" evidence="8">
    <location>
        <begin position="171"/>
        <end position="195"/>
    </location>
</feature>
<feature type="transmembrane region" description="Helical" evidence="8">
    <location>
        <begin position="354"/>
        <end position="375"/>
    </location>
</feature>
<dbReference type="PIRSF" id="PIRSF016636">
    <property type="entry name" value="AlgI_DltB"/>
    <property type="match status" value="1"/>
</dbReference>
<gene>
    <name evidence="9" type="ordered locus">bpr_I2821</name>
</gene>
<evidence type="ECO:0000256" key="3">
    <source>
        <dbReference type="ARBA" id="ARBA00022475"/>
    </source>
</evidence>
<evidence type="ECO:0000256" key="1">
    <source>
        <dbReference type="ARBA" id="ARBA00004651"/>
    </source>
</evidence>
<dbReference type="PANTHER" id="PTHR13285">
    <property type="entry name" value="ACYLTRANSFERASE"/>
    <property type="match status" value="1"/>
</dbReference>
<dbReference type="KEGG" id="bpb:bpr_I2821"/>
<dbReference type="EMBL" id="CP001810">
    <property type="protein sequence ID" value="ADL35551.1"/>
    <property type="molecule type" value="Genomic_DNA"/>
</dbReference>
<dbReference type="InterPro" id="IPR004299">
    <property type="entry name" value="MBOAT_fam"/>
</dbReference>
<dbReference type="InterPro" id="IPR024194">
    <property type="entry name" value="Ac/AlaTfrase_AlgI/DltB"/>
</dbReference>
<reference evidence="9 10" key="1">
    <citation type="journal article" date="2010" name="PLoS ONE">
        <title>The glycobiome of the rumen bacterium Butyrivibrio proteoclasticus B316(T) highlights adaptation to a polysaccharide-rich environment.</title>
        <authorList>
            <person name="Kelly W.J."/>
            <person name="Leahy S.C."/>
            <person name="Altermann E."/>
            <person name="Yeoman C.J."/>
            <person name="Dunne J.C."/>
            <person name="Kong Z."/>
            <person name="Pacheco D.M."/>
            <person name="Li D."/>
            <person name="Noel S.J."/>
            <person name="Moon C.D."/>
            <person name="Cookson A.L."/>
            <person name="Attwood G.T."/>
        </authorList>
    </citation>
    <scope>NUCLEOTIDE SEQUENCE [LARGE SCALE GENOMIC DNA]</scope>
    <source>
        <strain evidence="10">ATCC 51982 / DSM 14932 / B316</strain>
    </source>
</reference>
<dbReference type="PIRSF" id="PIRSF500217">
    <property type="entry name" value="AlgI"/>
    <property type="match status" value="1"/>
</dbReference>
<keyword evidence="10" id="KW-1185">Reference proteome</keyword>
<dbReference type="GO" id="GO:0016746">
    <property type="term" value="F:acyltransferase activity"/>
    <property type="evidence" value="ECO:0007669"/>
    <property type="project" value="UniProtKB-KW"/>
</dbReference>
<dbReference type="GO" id="GO:0005886">
    <property type="term" value="C:plasma membrane"/>
    <property type="evidence" value="ECO:0007669"/>
    <property type="project" value="UniProtKB-SubCell"/>
</dbReference>
<dbReference type="Proteomes" id="UP000001299">
    <property type="component" value="Chromosome 1"/>
</dbReference>
<evidence type="ECO:0000256" key="8">
    <source>
        <dbReference type="SAM" id="Phobius"/>
    </source>
</evidence>
<comment type="similarity">
    <text evidence="2 7">Belongs to the membrane-bound acyltransferase family.</text>
</comment>
<keyword evidence="6 7" id="KW-0472">Membrane</keyword>
<organism evidence="9 10">
    <name type="scientific">Butyrivibrio proteoclasticus (strain ATCC 51982 / DSM 14932 / B316)</name>
    <name type="common">Clostridium proteoclasticum</name>
    <dbReference type="NCBI Taxonomy" id="515622"/>
    <lineage>
        <taxon>Bacteria</taxon>
        <taxon>Bacillati</taxon>
        <taxon>Bacillota</taxon>
        <taxon>Clostridia</taxon>
        <taxon>Lachnospirales</taxon>
        <taxon>Lachnospiraceae</taxon>
        <taxon>Butyrivibrio</taxon>
    </lineage>
</organism>
<feature type="transmembrane region" description="Helical" evidence="8">
    <location>
        <begin position="137"/>
        <end position="159"/>
    </location>
</feature>
<dbReference type="eggNOG" id="COG1696">
    <property type="taxonomic scope" value="Bacteria"/>
</dbReference>
<dbReference type="Pfam" id="PF03062">
    <property type="entry name" value="MBOAT"/>
    <property type="match status" value="1"/>
</dbReference>
<feature type="transmembrane region" description="Helical" evidence="8">
    <location>
        <begin position="303"/>
        <end position="320"/>
    </location>
</feature>
<dbReference type="AlphaFoldDB" id="E0S064"/>
<feature type="transmembrane region" description="Helical" evidence="8">
    <location>
        <begin position="61"/>
        <end position="79"/>
    </location>
</feature>
<dbReference type="InterPro" id="IPR028362">
    <property type="entry name" value="AlgI"/>
</dbReference>
<evidence type="ECO:0000256" key="4">
    <source>
        <dbReference type="ARBA" id="ARBA00022692"/>
    </source>
</evidence>
<keyword evidence="7 9" id="KW-0808">Transferase</keyword>
<comment type="subcellular location">
    <subcellularLocation>
        <location evidence="1">Cell membrane</location>
        <topology evidence="1">Multi-pass membrane protein</topology>
    </subcellularLocation>
</comment>
<dbReference type="InterPro" id="IPR051085">
    <property type="entry name" value="MB_O-acyltransferase"/>
</dbReference>
<name>E0S064_BUTPB</name>
<dbReference type="STRING" id="515622.bpr_I2821"/>
<dbReference type="PANTHER" id="PTHR13285:SF18">
    <property type="entry name" value="PROTEIN-CYSTEINE N-PALMITOYLTRANSFERASE RASP"/>
    <property type="match status" value="1"/>
</dbReference>
<proteinExistence type="inferred from homology"/>
<dbReference type="HOGENOM" id="CLU_025255_0_0_9"/>
<keyword evidence="5 8" id="KW-1133">Transmembrane helix</keyword>
<protein>
    <submittedName>
        <fullName evidence="9">Acyltransferase MBOAT family</fullName>
    </submittedName>
</protein>
<accession>E0S064</accession>
<keyword evidence="7 9" id="KW-0012">Acyltransferase</keyword>
<evidence type="ECO:0000313" key="9">
    <source>
        <dbReference type="EMBL" id="ADL35551.1"/>
    </source>
</evidence>
<feature type="transmembrane region" description="Helical" evidence="8">
    <location>
        <begin position="22"/>
        <end position="41"/>
    </location>
</feature>
<evidence type="ECO:0000256" key="7">
    <source>
        <dbReference type="PIRNR" id="PIRNR016636"/>
    </source>
</evidence>
<feature type="transmembrane region" description="Helical" evidence="8">
    <location>
        <begin position="396"/>
        <end position="413"/>
    </location>
</feature>
<sequence length="425" mass="48273">MSVFTWAAGLLVSIWQKKSERAATGIMSVAVSIFVLSLLILKYFPAYFSQGAAEDSFLSKILMPIGYSFYVFQAISYIVDVKRKSVKPTTNIADVVLYLAWFPKFVSGPIERWNGFNDQIKNACCAKLIDKDRWKRVFYYTLYGAFMKVVIADRLGIYVDKIFDGAELLGSNWLLLGALFYTVQIYCDFAGYSYFAIGVSKAFGIDLVMNFDMPYCSQNITEFWRRWHMSLSSWLRDYVYIPLGGNRKGPARKIINTMIVFLICGMWHGAGKNFIVWGLLHGVFSAVDSICRDKGFSIIRKGVVGTIITFLEASFAWIFFRASSLSAGLRYVKAMFTHFAGYISFAENMENMNLVVIEMVVIIVSILCIAVLDRIAYNGKSNIPEMTASLTQGRRYIVCYLLLMILVIFGIYGPDISTRLIYMEF</sequence>
<evidence type="ECO:0000256" key="6">
    <source>
        <dbReference type="ARBA" id="ARBA00023136"/>
    </source>
</evidence>
<evidence type="ECO:0000256" key="2">
    <source>
        <dbReference type="ARBA" id="ARBA00010323"/>
    </source>
</evidence>
<keyword evidence="3 7" id="KW-1003">Cell membrane</keyword>
<dbReference type="GO" id="GO:0042121">
    <property type="term" value="P:alginic acid biosynthetic process"/>
    <property type="evidence" value="ECO:0007669"/>
    <property type="project" value="InterPro"/>
</dbReference>
<evidence type="ECO:0000256" key="5">
    <source>
        <dbReference type="ARBA" id="ARBA00022989"/>
    </source>
</evidence>
<keyword evidence="4 8" id="KW-0812">Transmembrane</keyword>
<evidence type="ECO:0000313" key="10">
    <source>
        <dbReference type="Proteomes" id="UP000001299"/>
    </source>
</evidence>